<evidence type="ECO:0000313" key="3">
    <source>
        <dbReference type="Proteomes" id="UP000199116"/>
    </source>
</evidence>
<feature type="domain" description="BLUF" evidence="1">
    <location>
        <begin position="2"/>
        <end position="93"/>
    </location>
</feature>
<dbReference type="SMART" id="SM01034">
    <property type="entry name" value="BLUF"/>
    <property type="match status" value="1"/>
</dbReference>
<name>A0A1I2PK00_9FLAO</name>
<dbReference type="GO" id="GO:0071949">
    <property type="term" value="F:FAD binding"/>
    <property type="evidence" value="ECO:0007669"/>
    <property type="project" value="InterPro"/>
</dbReference>
<dbReference type="EMBL" id="FOOH01000030">
    <property type="protein sequence ID" value="SFG13966.1"/>
    <property type="molecule type" value="Genomic_DNA"/>
</dbReference>
<reference evidence="3" key="1">
    <citation type="submission" date="2016-10" db="EMBL/GenBank/DDBJ databases">
        <authorList>
            <person name="Varghese N."/>
            <person name="Submissions S."/>
        </authorList>
    </citation>
    <scope>NUCLEOTIDE SEQUENCE [LARGE SCALE GENOMIC DNA]</scope>
    <source>
        <strain evidence="3">DSM 23515</strain>
    </source>
</reference>
<dbReference type="RefSeq" id="WP_093306151.1">
    <property type="nucleotide sequence ID" value="NZ_FOOH01000030.1"/>
</dbReference>
<dbReference type="Proteomes" id="UP000199116">
    <property type="component" value="Unassembled WGS sequence"/>
</dbReference>
<dbReference type="AlphaFoldDB" id="A0A1I2PK00"/>
<dbReference type="Pfam" id="PF04940">
    <property type="entry name" value="BLUF"/>
    <property type="match status" value="1"/>
</dbReference>
<sequence length="139" mass="16327">MFKYLAYVSRQSHVITNNDLKELLSKSRTRNSEIEVTGMLIYFHGSFIQYLEGKEENIDSLYNKIAEDRRHQSVTEIDSGFSEKRAFSEWSMAFKKLQKDEAFEILGYKDLETAQLFDNYQSPDEHPALNLLNNYVKNL</sequence>
<dbReference type="InterPro" id="IPR007024">
    <property type="entry name" value="BLUF_domain"/>
</dbReference>
<accession>A0A1I2PK00</accession>
<evidence type="ECO:0000259" key="1">
    <source>
        <dbReference type="PROSITE" id="PS50925"/>
    </source>
</evidence>
<dbReference type="PROSITE" id="PS50925">
    <property type="entry name" value="BLUF"/>
    <property type="match status" value="1"/>
</dbReference>
<gene>
    <name evidence="2" type="ORF">SAMN04488033_13011</name>
</gene>
<organism evidence="2 3">
    <name type="scientific">Salegentibacter agarivorans</name>
    <dbReference type="NCBI Taxonomy" id="345907"/>
    <lineage>
        <taxon>Bacteria</taxon>
        <taxon>Pseudomonadati</taxon>
        <taxon>Bacteroidota</taxon>
        <taxon>Flavobacteriia</taxon>
        <taxon>Flavobacteriales</taxon>
        <taxon>Flavobacteriaceae</taxon>
        <taxon>Salegentibacter</taxon>
    </lineage>
</organism>
<protein>
    <submittedName>
        <fullName evidence="2">Sensors of blue-light using FAD</fullName>
    </submittedName>
</protein>
<dbReference type="GO" id="GO:0009882">
    <property type="term" value="F:blue light photoreceptor activity"/>
    <property type="evidence" value="ECO:0007669"/>
    <property type="project" value="InterPro"/>
</dbReference>
<evidence type="ECO:0000313" key="2">
    <source>
        <dbReference type="EMBL" id="SFG13966.1"/>
    </source>
</evidence>
<dbReference type="Gene3D" id="3.30.70.100">
    <property type="match status" value="1"/>
</dbReference>
<keyword evidence="3" id="KW-1185">Reference proteome</keyword>
<dbReference type="SUPFAM" id="SSF54975">
    <property type="entry name" value="Acylphosphatase/BLUF domain-like"/>
    <property type="match status" value="1"/>
</dbReference>
<proteinExistence type="predicted"/>
<dbReference type="InterPro" id="IPR036046">
    <property type="entry name" value="Acylphosphatase-like_dom_sf"/>
</dbReference>